<evidence type="ECO:0000259" key="3">
    <source>
        <dbReference type="Pfam" id="PF12331"/>
    </source>
</evidence>
<dbReference type="OrthoDB" id="5245063at2759"/>
<accession>A0A6G1G169</accession>
<feature type="domain" description="Rad26-like helical repeats" evidence="3">
    <location>
        <begin position="303"/>
        <end position="520"/>
    </location>
</feature>
<feature type="region of interest" description="Disordered" evidence="2">
    <location>
        <begin position="1"/>
        <end position="48"/>
    </location>
</feature>
<feature type="compositionally biased region" description="Basic and acidic residues" evidence="2">
    <location>
        <begin position="1"/>
        <end position="10"/>
    </location>
</feature>
<feature type="non-terminal residue" evidence="5">
    <location>
        <position position="1"/>
    </location>
</feature>
<sequence>LERQLNEEKTAAQQASRLAQTKAGEASILRQKDEAASRKHQEQIFHMEQQHADTLANLKLEIESLRKQQDKISTNNLFLENEVLEAAHRAKQSKTKKYATGEKSPFTTPRKGRTALPFRDGFDDDELSMVSPSKFKDRAKPSTPKAGNKRKRMVIDDSPSQPLALSDVQEHPATVAAPAVGEPEPPYPLGIDDEKHDIVQQILNHRQSNSPDRVIEKLADHHLPEDSKRISSLVLDSLLSAAAKSDVAELPSSLCRSLAVIWSTVLKAKCFGPVHLLMDLVHFSFRLSLMTVPINVSLDILEVVMTSIDLVAIPIGRAATNEAFPRTADERHLEEFINVESCLSLLLSIASLYAGDAIMAQKFWSGMTYDFILLMLMTAQPMPQILLMLRLLQASVLPSSFGAVSLGDAKSGERQTRSENSTIDRLINLLLQTPHADKQRVPQCSRLDVVNLRVETLGVLMAIASTDHGAQRLANHRTAIGRLFIFLFDSMNELHRSRPRTQSATANAINLTVRILFVVIDKYRDTIDMRQKLSVVNGGTHVHLVALTRLTFSERLVLDEGIDPDVIESARSLLSTYVTYDEGTAIEAIYAPPASGARTINTDSLDP</sequence>
<evidence type="ECO:0008006" key="8">
    <source>
        <dbReference type="Google" id="ProtNLM"/>
    </source>
</evidence>
<evidence type="ECO:0000256" key="2">
    <source>
        <dbReference type="SAM" id="MobiDB-lite"/>
    </source>
</evidence>
<keyword evidence="6" id="KW-1185">Reference proteome</keyword>
<proteinExistence type="predicted"/>
<reference evidence="7" key="3">
    <citation type="submission" date="2025-04" db="UniProtKB">
        <authorList>
            <consortium name="RefSeq"/>
        </authorList>
    </citation>
    <scope>IDENTIFICATION</scope>
    <source>
        <strain evidence="7">CBS 781.70</strain>
    </source>
</reference>
<feature type="coiled-coil region" evidence="1">
    <location>
        <begin position="48"/>
        <end position="82"/>
    </location>
</feature>
<dbReference type="RefSeq" id="XP_033533486.1">
    <property type="nucleotide sequence ID" value="XM_033676486.1"/>
</dbReference>
<evidence type="ECO:0000259" key="4">
    <source>
        <dbReference type="Pfam" id="PF21046"/>
    </source>
</evidence>
<name>A0A6G1G169_9PEZI</name>
<dbReference type="Pfam" id="PF12331">
    <property type="entry name" value="Rad26-like_helical_rpts"/>
    <property type="match status" value="1"/>
</dbReference>
<dbReference type="Pfam" id="PF21046">
    <property type="entry name" value="Rad26-like_C"/>
    <property type="match status" value="1"/>
</dbReference>
<dbReference type="AlphaFoldDB" id="A0A6G1G169"/>
<dbReference type="InterPro" id="IPR022093">
    <property type="entry name" value="Rad26-like_helical"/>
</dbReference>
<dbReference type="Proteomes" id="UP000504638">
    <property type="component" value="Unplaced"/>
</dbReference>
<feature type="domain" description="Rad26-like C-terminal" evidence="4">
    <location>
        <begin position="527"/>
        <end position="587"/>
    </location>
</feature>
<feature type="compositionally biased region" description="Basic and acidic residues" evidence="2">
    <location>
        <begin position="30"/>
        <end position="48"/>
    </location>
</feature>
<reference evidence="7" key="2">
    <citation type="submission" date="2020-04" db="EMBL/GenBank/DDBJ databases">
        <authorList>
            <consortium name="NCBI Genome Project"/>
        </authorList>
    </citation>
    <scope>NUCLEOTIDE SEQUENCE</scope>
    <source>
        <strain evidence="7">CBS 781.70</strain>
    </source>
</reference>
<dbReference type="GeneID" id="54417056"/>
<organism evidence="5">
    <name type="scientific">Eremomyces bilateralis CBS 781.70</name>
    <dbReference type="NCBI Taxonomy" id="1392243"/>
    <lineage>
        <taxon>Eukaryota</taxon>
        <taxon>Fungi</taxon>
        <taxon>Dikarya</taxon>
        <taxon>Ascomycota</taxon>
        <taxon>Pezizomycotina</taxon>
        <taxon>Dothideomycetes</taxon>
        <taxon>Dothideomycetes incertae sedis</taxon>
        <taxon>Eremomycetales</taxon>
        <taxon>Eremomycetaceae</taxon>
        <taxon>Eremomyces</taxon>
    </lineage>
</organism>
<feature type="region of interest" description="Disordered" evidence="2">
    <location>
        <begin position="90"/>
        <end position="154"/>
    </location>
</feature>
<keyword evidence="1" id="KW-0175">Coiled coil</keyword>
<evidence type="ECO:0000313" key="7">
    <source>
        <dbReference type="RefSeq" id="XP_033533486.1"/>
    </source>
</evidence>
<evidence type="ECO:0000313" key="5">
    <source>
        <dbReference type="EMBL" id="KAF1811855.1"/>
    </source>
</evidence>
<reference evidence="5 7" key="1">
    <citation type="submission" date="2020-01" db="EMBL/GenBank/DDBJ databases">
        <authorList>
            <consortium name="DOE Joint Genome Institute"/>
            <person name="Haridas S."/>
            <person name="Albert R."/>
            <person name="Binder M."/>
            <person name="Bloem J."/>
            <person name="Labutti K."/>
            <person name="Salamov A."/>
            <person name="Andreopoulos B."/>
            <person name="Baker S.E."/>
            <person name="Barry K."/>
            <person name="Bills G."/>
            <person name="Bluhm B.H."/>
            <person name="Cannon C."/>
            <person name="Castanera R."/>
            <person name="Culley D.E."/>
            <person name="Daum C."/>
            <person name="Ezra D."/>
            <person name="Gonzalez J.B."/>
            <person name="Henrissat B."/>
            <person name="Kuo A."/>
            <person name="Liang C."/>
            <person name="Lipzen A."/>
            <person name="Lutzoni F."/>
            <person name="Magnuson J."/>
            <person name="Mondo S."/>
            <person name="Nolan M."/>
            <person name="Ohm R."/>
            <person name="Pangilinan J."/>
            <person name="Park H.-J."/>
            <person name="Ramirez L."/>
            <person name="Alfaro M."/>
            <person name="Sun H."/>
            <person name="Tritt A."/>
            <person name="Yoshinaga Y."/>
            <person name="Zwiers L.-H."/>
            <person name="Turgeon B.G."/>
            <person name="Goodwin S.B."/>
            <person name="Spatafora J.W."/>
            <person name="Crous P.W."/>
            <person name="Grigoriev I.V."/>
        </authorList>
    </citation>
    <scope>NUCLEOTIDE SEQUENCE</scope>
    <source>
        <strain evidence="5 7">CBS 781.70</strain>
    </source>
</reference>
<evidence type="ECO:0000256" key="1">
    <source>
        <dbReference type="SAM" id="Coils"/>
    </source>
</evidence>
<dbReference type="EMBL" id="ML975160">
    <property type="protein sequence ID" value="KAF1811855.1"/>
    <property type="molecule type" value="Genomic_DNA"/>
</dbReference>
<evidence type="ECO:0000313" key="6">
    <source>
        <dbReference type="Proteomes" id="UP000504638"/>
    </source>
</evidence>
<dbReference type="InterPro" id="IPR048379">
    <property type="entry name" value="Rad26-like_C"/>
</dbReference>
<protein>
    <recommendedName>
        <fullName evidence="8">DNA repair protein Rad26</fullName>
    </recommendedName>
</protein>
<gene>
    <name evidence="5 7" type="ORF">P152DRAFT_398814</name>
</gene>